<dbReference type="Pfam" id="PF13424">
    <property type="entry name" value="TPR_12"/>
    <property type="match status" value="2"/>
</dbReference>
<proteinExistence type="predicted"/>
<dbReference type="InterPro" id="IPR029058">
    <property type="entry name" value="AB_hydrolase_fold"/>
</dbReference>
<dbReference type="Proteomes" id="UP000258309">
    <property type="component" value="Unassembled WGS sequence"/>
</dbReference>
<protein>
    <recommendedName>
        <fullName evidence="3">NB-ARC domain-containing protein</fullName>
    </recommendedName>
</protein>
<dbReference type="OrthoDB" id="5086500at2759"/>
<reference evidence="1 2" key="1">
    <citation type="submission" date="2018-05" db="EMBL/GenBank/DDBJ databases">
        <title>Draft genome sequence of Scytalidium lignicola DSM 105466, a ubiquitous saprotrophic fungus.</title>
        <authorList>
            <person name="Buettner E."/>
            <person name="Gebauer A.M."/>
            <person name="Hofrichter M."/>
            <person name="Liers C."/>
            <person name="Kellner H."/>
        </authorList>
    </citation>
    <scope>NUCLEOTIDE SEQUENCE [LARGE SCALE GENOMIC DNA]</scope>
    <source>
        <strain evidence="1 2">DSM 105466</strain>
    </source>
</reference>
<dbReference type="STRING" id="5539.A0A3E2H4A1"/>
<gene>
    <name evidence="1" type="ORF">B7463_g8230</name>
</gene>
<comment type="caution">
    <text evidence="1">The sequence shown here is derived from an EMBL/GenBank/DDBJ whole genome shotgun (WGS) entry which is preliminary data.</text>
</comment>
<feature type="non-terminal residue" evidence="1">
    <location>
        <position position="1"/>
    </location>
</feature>
<dbReference type="Gene3D" id="3.40.50.300">
    <property type="entry name" value="P-loop containing nucleotide triphosphate hydrolases"/>
    <property type="match status" value="1"/>
</dbReference>
<keyword evidence="2" id="KW-1185">Reference proteome</keyword>
<dbReference type="SUPFAM" id="SSF48452">
    <property type="entry name" value="TPR-like"/>
    <property type="match status" value="3"/>
</dbReference>
<dbReference type="EMBL" id="NCSJ02000175">
    <property type="protein sequence ID" value="RFU28121.1"/>
    <property type="molecule type" value="Genomic_DNA"/>
</dbReference>
<feature type="non-terminal residue" evidence="1">
    <location>
        <position position="1161"/>
    </location>
</feature>
<dbReference type="SUPFAM" id="SSF53474">
    <property type="entry name" value="alpha/beta-Hydrolases"/>
    <property type="match status" value="1"/>
</dbReference>
<dbReference type="Gene3D" id="1.25.40.10">
    <property type="entry name" value="Tetratricopeptide repeat domain"/>
    <property type="match status" value="3"/>
</dbReference>
<evidence type="ECO:0008006" key="3">
    <source>
        <dbReference type="Google" id="ProtNLM"/>
    </source>
</evidence>
<dbReference type="OMA" id="DRISHHA"/>
<dbReference type="InterPro" id="IPR027417">
    <property type="entry name" value="P-loop_NTPase"/>
</dbReference>
<dbReference type="SUPFAM" id="SSF52540">
    <property type="entry name" value="P-loop containing nucleoside triphosphate hydrolases"/>
    <property type="match status" value="1"/>
</dbReference>
<evidence type="ECO:0000313" key="2">
    <source>
        <dbReference type="Proteomes" id="UP000258309"/>
    </source>
</evidence>
<dbReference type="Pfam" id="PF13374">
    <property type="entry name" value="TPR_10"/>
    <property type="match status" value="2"/>
</dbReference>
<name>A0A3E2H4A1_SCYLI</name>
<organism evidence="1 2">
    <name type="scientific">Scytalidium lignicola</name>
    <name type="common">Hyphomycete</name>
    <dbReference type="NCBI Taxonomy" id="5539"/>
    <lineage>
        <taxon>Eukaryota</taxon>
        <taxon>Fungi</taxon>
        <taxon>Dikarya</taxon>
        <taxon>Ascomycota</taxon>
        <taxon>Pezizomycotina</taxon>
        <taxon>Leotiomycetes</taxon>
        <taxon>Leotiomycetes incertae sedis</taxon>
        <taxon>Scytalidium</taxon>
    </lineage>
</organism>
<dbReference type="PANTHER" id="PTHR46082">
    <property type="entry name" value="ATP/GTP-BINDING PROTEIN-RELATED"/>
    <property type="match status" value="1"/>
</dbReference>
<dbReference type="InterPro" id="IPR011990">
    <property type="entry name" value="TPR-like_helical_dom_sf"/>
</dbReference>
<dbReference type="InterPro" id="IPR053137">
    <property type="entry name" value="NLR-like"/>
</dbReference>
<evidence type="ECO:0000313" key="1">
    <source>
        <dbReference type="EMBL" id="RFU28121.1"/>
    </source>
</evidence>
<sequence>MPSDLLQLHKAGLDQDSPSRDAGNGLVDIVAVHGLNENKIAAWTDPDSEILWLRDLLPTTIAVARVLTYGYDASASSFYSAGCADAIQKQAHTLIASLQADRNIEGCDYRPIIFICHGLGGILVKKALAYSASRTSAQVVHLYSIFVSTYAILFFGTPHTHVNMTRWLELESVQNSNMLHRKTSQHNPTLNRDSETLDAITDQFAPLMKQFRVYFFWEEVPTKLKNELGYIVDESSAAPILDNTERSGIDATHSRMVKFSNTKSSSYRMVLAALTRYCREAPKIIDRRWEVALAMLARTRSNEAFELAGLEFDIDNLLFHNHHINAPKISYPKYFMPPPDTTSEFIGREDVSEMLQKVLFSQEHTSTRKQKRFVIHGMGGCGKTQFCSKFAKDYQERFWAVFTIHAASMETAKESFAEIGKIGGMEATERAGKHWLSQLEEPWLLIIDNADDPELDLPHLFPEGIRGHIIVTTRNPDFRSHATVGSIKLNGLKESEALHLLFHHADIPRPWDASTEAAGNEITRSLGYLALALIQAGTSIFRKICDLKDYLNFHNHYRNRHLVRPRSTAVEKDDDIVYSAFDFSLHYLEAKGTVISRDAVEILNIVGFYHFEHIRVDIFTRAVENRFKAVSNSSKKPYSSRLADAVVKRLEPPSLLPNFLRQKPEMLHPYHVRRALHELHSLSLINYDRKDASFSLHPLVHAWARDRLDPGEKVLWAQIALNTLTQSILLPPDDIGEVHGEFRKDLLPHLDTCLEASPIKIKDYGGRWGRLKLSSAKVFRQTLLFIIRDQAVNAGKCGYVYAERGRFIKAAKYLSMVKDALIQTSGYENEKTMTVMLGLAGTYWGLGRLEEAIALQERVIEARSKVFSPDHRETLMAMDHLGKSYWLHGQYHEALELQQHTTDRMKVTLGPNHKDTLAALDNLGVTLGSWHRFQESAQIHRRVLRYREKNLGATNLDTLTTMNNLAMALLDLNRLDESKGLMLKVYEERKLKLGKEHPWTLWALCNLAKININMGLLKEAESMLIGGIAAGKRSLGDDHLGVLMGCGMLSITYARQGRLKEAETLTLDTVHGFEISRGPEHPDSVYAMFKLAQLYELHGNLEKATQTCEVALERSLARLKKEHPFYEKIESLLGSLRSQLAQLTIDDDSENGVQDHIKQES</sequence>
<dbReference type="PANTHER" id="PTHR46082:SF11">
    <property type="entry name" value="AAA+ ATPASE DOMAIN-CONTAINING PROTEIN-RELATED"/>
    <property type="match status" value="1"/>
</dbReference>
<dbReference type="Gene3D" id="3.40.50.1820">
    <property type="entry name" value="alpha/beta hydrolase"/>
    <property type="match status" value="1"/>
</dbReference>
<accession>A0A3E2H4A1</accession>
<dbReference type="AlphaFoldDB" id="A0A3E2H4A1"/>